<dbReference type="Proteomes" id="UP000216825">
    <property type="component" value="Chromosome"/>
</dbReference>
<dbReference type="InterPro" id="IPR047187">
    <property type="entry name" value="SF1_C_Upf1"/>
</dbReference>
<dbReference type="KEGG" id="kvr:CIB50_0002397"/>
<keyword evidence="3 9" id="KW-0378">Hydrolase</keyword>
<reference evidence="10" key="1">
    <citation type="submission" date="2017-08" db="EMBL/GenBank/DDBJ databases">
        <title>Draft Genome Sequence of Kocuria varians 80.</title>
        <authorList>
            <person name="Minaev M."/>
            <person name="Kurbakov K.A."/>
            <person name="Solodovnikova G.I."/>
            <person name="Kuznetsova O.A."/>
            <person name="Lisitsyn A.B."/>
        </authorList>
    </citation>
    <scope>NUCLEOTIDE SEQUENCE [LARGE SCALE GENOMIC DNA]</scope>
    <source>
        <strain evidence="10">80</strain>
    </source>
</reference>
<dbReference type="EMBL" id="CP059343">
    <property type="protein sequence ID" value="QMS57649.1"/>
    <property type="molecule type" value="Genomic_DNA"/>
</dbReference>
<evidence type="ECO:0000256" key="4">
    <source>
        <dbReference type="ARBA" id="ARBA00022806"/>
    </source>
</evidence>
<evidence type="ECO:0000256" key="1">
    <source>
        <dbReference type="ARBA" id="ARBA00007913"/>
    </source>
</evidence>
<keyword evidence="4 9" id="KW-0347">Helicase</keyword>
<dbReference type="Gene3D" id="3.40.50.300">
    <property type="entry name" value="P-loop containing nucleotide triphosphate hydrolases"/>
    <property type="match status" value="3"/>
</dbReference>
<dbReference type="InterPro" id="IPR041679">
    <property type="entry name" value="DNA2/NAM7-like_C"/>
</dbReference>
<feature type="compositionally biased region" description="Basic and acidic residues" evidence="6">
    <location>
        <begin position="456"/>
        <end position="477"/>
    </location>
</feature>
<dbReference type="GO" id="GO:0003678">
    <property type="term" value="F:DNA helicase activity"/>
    <property type="evidence" value="ECO:0007669"/>
    <property type="project" value="UniProtKB-EC"/>
</dbReference>
<dbReference type="AlphaFoldDB" id="A0A7D7L2A5"/>
<comment type="similarity">
    <text evidence="1">Belongs to the DNA2/NAM7 helicase family.</text>
</comment>
<proteinExistence type="inferred from homology"/>
<feature type="domain" description="DNA2/NAM7 helicase-like C-terminal" evidence="8">
    <location>
        <begin position="802"/>
        <end position="996"/>
    </location>
</feature>
<name>A0A7D7L2A5_KOCVA</name>
<dbReference type="Pfam" id="PF13087">
    <property type="entry name" value="AAA_12"/>
    <property type="match status" value="1"/>
</dbReference>
<evidence type="ECO:0000313" key="9">
    <source>
        <dbReference type="EMBL" id="QMS57649.1"/>
    </source>
</evidence>
<organism evidence="9 10">
    <name type="scientific">Kocuria varians</name>
    <name type="common">Micrococcus varians</name>
    <dbReference type="NCBI Taxonomy" id="1272"/>
    <lineage>
        <taxon>Bacteria</taxon>
        <taxon>Bacillati</taxon>
        <taxon>Actinomycetota</taxon>
        <taxon>Actinomycetes</taxon>
        <taxon>Micrococcales</taxon>
        <taxon>Micrococcaceae</taxon>
        <taxon>Kocuria</taxon>
    </lineage>
</organism>
<feature type="region of interest" description="Disordered" evidence="6">
    <location>
        <begin position="450"/>
        <end position="490"/>
    </location>
</feature>
<dbReference type="RefSeq" id="WP_179229880.1">
    <property type="nucleotide sequence ID" value="NZ_CP059343.1"/>
</dbReference>
<feature type="compositionally biased region" description="Basic and acidic residues" evidence="6">
    <location>
        <begin position="49"/>
        <end position="60"/>
    </location>
</feature>
<dbReference type="Pfam" id="PF13086">
    <property type="entry name" value="AAA_11"/>
    <property type="match status" value="1"/>
</dbReference>
<dbReference type="EC" id="3.6.4.12" evidence="9"/>
<sequence length="1135" mass="122319">MVETATITDYLARVLRRGRLDEVGFGDEPYVAVPRSLLRSGYLPEEQTRTLFDAHDDATGRRGRATSSSGETAEVTATPTAQVRGGGAARTRAADAEEGGTRTGADAAAPAGEHRGDNGTGPFDGEPSDGATRDEGGSDEQDRTPLSVVVSCVSLQLPGGGHTGLLLLEATLFPDGRLEPVLETASSPWIPSERLSSPMVGDREVMVGDLEAFWAFSRQQLGAGVSQTTSLAGALDLADSLFAALAGRSVAEFAAVLSGDGQHSESATPPAHCDTSGNGRVEHELCFVRELERVNAVGPLLDLYDHVADHGAPVLLERMCQGWSGARIAERAIHEGEGLHEAMKLSCGSMSAGFPLTPSQRRAVHAFLSGEEGDVTAVSGPPGTGKTTMLQAVVANMLTRHALEGRDAPVIVGTSTNNQAVTNIISSFSSVTRNDPGTLDLRWLPSAEGMGSTELRTSEEIQEARKTPEIQETEKAQEPATTGQSEGSGAFEATPLRSLAVYCPASSRLRGARTKYLLEQRNKSETYTVYSDPRYLGRAQDTFVARASAHFGSAHDLPGIKGWISDALAELEELRLVLVEEMARHGATERYARLCAEAVSSPHLMSLEKVAGLENCTTLEELDAVLDVTLRYAEFWLAVHHYEACWLLTKDFIPEDERFKNTATVMSTYWPQAAALTPCFVMTAYQVPRYFGLYSRSGEPARFDVGRIDLLIVDEAGQVDTPVGLPAFALARRALVVGDEKQLAPVWSIDEDTDREVAESAGIPAETWAQNLRPRGMTCSPHSSLMRAASHASAWSYDDGAPGLFLSEHFRCHPEIIGYCNDLLYNGLLEPKRPASSSPVEGPAFLFREVPGSQDERSGSSRVNRTEAQCVARWIVANYAYFRDLYTTREPDSTRAPGEDELIGVVTPFSAQARLITRELRAAATAEDAPADLPSRFAESITVGTAHRLQGAERPVVLFSAVYGQNSPRSGFIDSNLELMNVAVSRAKDLFIVFAAANRWGNGPVFERMTEWAHRSDAVFAATVPEPEPAGNSVPEAASSSAEPLTLTAVVKEWKARGVLSEEDAAITTTAWNLRLAEAGVLVGGTGAWEPTALAERLGVVTEQRHSAKGDEYTAIAYTPRMQDLLQQLYRDGRL</sequence>
<dbReference type="InterPro" id="IPR041677">
    <property type="entry name" value="DNA2/NAM7_AAA_11"/>
</dbReference>
<evidence type="ECO:0000256" key="2">
    <source>
        <dbReference type="ARBA" id="ARBA00022741"/>
    </source>
</evidence>
<evidence type="ECO:0000256" key="6">
    <source>
        <dbReference type="SAM" id="MobiDB-lite"/>
    </source>
</evidence>
<dbReference type="GO" id="GO:0016787">
    <property type="term" value="F:hydrolase activity"/>
    <property type="evidence" value="ECO:0007669"/>
    <property type="project" value="UniProtKB-KW"/>
</dbReference>
<feature type="compositionally biased region" description="Polar residues" evidence="6">
    <location>
        <begin position="65"/>
        <end position="81"/>
    </location>
</feature>
<evidence type="ECO:0000259" key="7">
    <source>
        <dbReference type="Pfam" id="PF13086"/>
    </source>
</evidence>
<protein>
    <submittedName>
        <fullName evidence="9">ATP-dependent RecD-like DNA helicase</fullName>
        <ecNumber evidence="9">3.6.4.12</ecNumber>
    </submittedName>
</protein>
<accession>A0A7D7L2A5</accession>
<gene>
    <name evidence="9" type="primary">recD2</name>
    <name evidence="9" type="ORF">CIB50_0002397</name>
</gene>
<dbReference type="SUPFAM" id="SSF52540">
    <property type="entry name" value="P-loop containing nucleoside triphosphate hydrolases"/>
    <property type="match status" value="1"/>
</dbReference>
<keyword evidence="10" id="KW-1185">Reference proteome</keyword>
<feature type="compositionally biased region" description="Basic and acidic residues" evidence="6">
    <location>
        <begin position="131"/>
        <end position="143"/>
    </location>
</feature>
<dbReference type="InterPro" id="IPR050534">
    <property type="entry name" value="Coronavir_polyprotein_1ab"/>
</dbReference>
<evidence type="ECO:0000259" key="8">
    <source>
        <dbReference type="Pfam" id="PF13087"/>
    </source>
</evidence>
<evidence type="ECO:0000256" key="5">
    <source>
        <dbReference type="ARBA" id="ARBA00022840"/>
    </source>
</evidence>
<dbReference type="InterPro" id="IPR027417">
    <property type="entry name" value="P-loop_NTPase"/>
</dbReference>
<reference evidence="9 10" key="2">
    <citation type="submission" date="2020-07" db="EMBL/GenBank/DDBJ databases">
        <title>Genome of starter culture bacteria Kocuria salsicia reveals its technological properties and safety for usage in meat industry.</title>
        <authorList>
            <person name="Michael M."/>
            <person name="Konstantin K."/>
            <person name="Evgenii K."/>
            <person name="Galina S."/>
            <person name="Oksana K."/>
            <person name="Andrei L."/>
        </authorList>
    </citation>
    <scope>NUCLEOTIDE SEQUENCE [LARGE SCALE GENOMIC DNA]</scope>
    <source>
        <strain evidence="9 10">80</strain>
    </source>
</reference>
<evidence type="ECO:0000256" key="3">
    <source>
        <dbReference type="ARBA" id="ARBA00022801"/>
    </source>
</evidence>
<dbReference type="CDD" id="cd18808">
    <property type="entry name" value="SF1_C_Upf1"/>
    <property type="match status" value="1"/>
</dbReference>
<keyword evidence="2" id="KW-0547">Nucleotide-binding</keyword>
<dbReference type="GO" id="GO:0005524">
    <property type="term" value="F:ATP binding"/>
    <property type="evidence" value="ECO:0007669"/>
    <property type="project" value="UniProtKB-KW"/>
</dbReference>
<feature type="region of interest" description="Disordered" evidence="6">
    <location>
        <begin position="49"/>
        <end position="145"/>
    </location>
</feature>
<evidence type="ECO:0000313" key="10">
    <source>
        <dbReference type="Proteomes" id="UP000216825"/>
    </source>
</evidence>
<dbReference type="PANTHER" id="PTHR43788">
    <property type="entry name" value="DNA2/NAM7 HELICASE FAMILY MEMBER"/>
    <property type="match status" value="1"/>
</dbReference>
<dbReference type="PANTHER" id="PTHR43788:SF8">
    <property type="entry name" value="DNA-BINDING PROTEIN SMUBP-2"/>
    <property type="match status" value="1"/>
</dbReference>
<keyword evidence="5" id="KW-0067">ATP-binding</keyword>
<feature type="domain" description="DNA2/NAM7 helicase helicase" evidence="7">
    <location>
        <begin position="357"/>
        <end position="430"/>
    </location>
</feature>